<dbReference type="GO" id="GO:0030150">
    <property type="term" value="P:protein import into mitochondrial matrix"/>
    <property type="evidence" value="ECO:0007669"/>
    <property type="project" value="TreeGrafter"/>
</dbReference>
<reference evidence="9 10" key="1">
    <citation type="submission" date="2018-11" db="EMBL/GenBank/DDBJ databases">
        <authorList>
            <consortium name="Pathogen Informatics"/>
        </authorList>
    </citation>
    <scope>NUCLEOTIDE SEQUENCE [LARGE SCALE GENOMIC DNA]</scope>
</reference>
<keyword evidence="7 8" id="KW-0472">Membrane</keyword>
<evidence type="ECO:0000256" key="2">
    <source>
        <dbReference type="ARBA" id="ARBA00005792"/>
    </source>
</evidence>
<dbReference type="EMBL" id="UYRU01048864">
    <property type="protein sequence ID" value="VDN10303.1"/>
    <property type="molecule type" value="Genomic_DNA"/>
</dbReference>
<dbReference type="InterPro" id="IPR023392">
    <property type="entry name" value="Tom20_dom_sf"/>
</dbReference>
<gene>
    <name evidence="9" type="ORF">DILT_LOCUS6134</name>
</gene>
<name>A0A3P7LHZ1_DIBLA</name>
<keyword evidence="5 8" id="KW-1133">Transmembrane helix</keyword>
<feature type="transmembrane region" description="Helical" evidence="8">
    <location>
        <begin position="34"/>
        <end position="58"/>
    </location>
</feature>
<comment type="subcellular location">
    <subcellularLocation>
        <location evidence="1">Mitochondrion outer membrane</location>
        <topology evidence="1">Single-pass membrane protein</topology>
    </subcellularLocation>
</comment>
<keyword evidence="6" id="KW-0496">Mitochondrion</keyword>
<dbReference type="GO" id="GO:0006605">
    <property type="term" value="P:protein targeting"/>
    <property type="evidence" value="ECO:0007669"/>
    <property type="project" value="InterPro"/>
</dbReference>
<dbReference type="GO" id="GO:0005742">
    <property type="term" value="C:mitochondrial outer membrane translocase complex"/>
    <property type="evidence" value="ECO:0007669"/>
    <property type="project" value="InterPro"/>
</dbReference>
<evidence type="ECO:0000256" key="4">
    <source>
        <dbReference type="ARBA" id="ARBA00022787"/>
    </source>
</evidence>
<dbReference type="InterPro" id="IPR002056">
    <property type="entry name" value="MAS20"/>
</dbReference>
<evidence type="ECO:0008006" key="11">
    <source>
        <dbReference type="Google" id="ProtNLM"/>
    </source>
</evidence>
<dbReference type="GO" id="GO:0030943">
    <property type="term" value="F:mitochondrion targeting sequence binding"/>
    <property type="evidence" value="ECO:0007669"/>
    <property type="project" value="TreeGrafter"/>
</dbReference>
<proteinExistence type="inferred from homology"/>
<dbReference type="PRINTS" id="PR00351">
    <property type="entry name" value="OM20RECEPTOR"/>
</dbReference>
<dbReference type="GO" id="GO:0016031">
    <property type="term" value="P:tRNA import into mitochondrion"/>
    <property type="evidence" value="ECO:0007669"/>
    <property type="project" value="TreeGrafter"/>
</dbReference>
<evidence type="ECO:0000256" key="8">
    <source>
        <dbReference type="SAM" id="Phobius"/>
    </source>
</evidence>
<dbReference type="GO" id="GO:0006886">
    <property type="term" value="P:intracellular protein transport"/>
    <property type="evidence" value="ECO:0007669"/>
    <property type="project" value="InterPro"/>
</dbReference>
<evidence type="ECO:0000313" key="9">
    <source>
        <dbReference type="EMBL" id="VDN10303.1"/>
    </source>
</evidence>
<keyword evidence="3 8" id="KW-0812">Transmembrane</keyword>
<keyword evidence="4" id="KW-1000">Mitochondrion outer membrane</keyword>
<accession>A0A3P7LHZ1</accession>
<dbReference type="Gene3D" id="1.20.960.10">
    <property type="entry name" value="Mitochondrial outer membrane translocase complex, subunit Tom20 domain"/>
    <property type="match status" value="1"/>
</dbReference>
<evidence type="ECO:0000256" key="5">
    <source>
        <dbReference type="ARBA" id="ARBA00022989"/>
    </source>
</evidence>
<dbReference type="PANTHER" id="PTHR12430">
    <property type="entry name" value="MITOCHONDRIAL IMPORT RECEPTOR SUBUNIT TOM20"/>
    <property type="match status" value="1"/>
</dbReference>
<evidence type="ECO:0000256" key="1">
    <source>
        <dbReference type="ARBA" id="ARBA00004572"/>
    </source>
</evidence>
<comment type="similarity">
    <text evidence="2">Belongs to the Tom20 family.</text>
</comment>
<evidence type="ECO:0000256" key="6">
    <source>
        <dbReference type="ARBA" id="ARBA00023128"/>
    </source>
</evidence>
<evidence type="ECO:0000256" key="3">
    <source>
        <dbReference type="ARBA" id="ARBA00022692"/>
    </source>
</evidence>
<keyword evidence="10" id="KW-1185">Reference proteome</keyword>
<dbReference type="SUPFAM" id="SSF47157">
    <property type="entry name" value="Mitochondrial import receptor subunit Tom20"/>
    <property type="match status" value="1"/>
</dbReference>
<evidence type="ECO:0000256" key="7">
    <source>
        <dbReference type="ARBA" id="ARBA00023136"/>
    </source>
</evidence>
<dbReference type="Proteomes" id="UP000281553">
    <property type="component" value="Unassembled WGS sequence"/>
</dbReference>
<dbReference type="PRINTS" id="PR01989">
    <property type="entry name" value="EUOM20RECPTR"/>
</dbReference>
<sequence length="187" mass="21109">MTLALPARTRWRTGKPDMWDMQLLEYKVATVVRLYMVATLVKYAIAGIGVGFLTYCVYFDRKRRSDPQFRIKLMQRRRERELSAKKQSMPALPPLNDPKAIHRFFLEQIQQGEVALSTGAIDEAVQSFALAVVVCGQPTQLLQVLQQSLSPPVFSKLVSALPAVRKMVLSTSLPTRGSTVEIEEELE</sequence>
<dbReference type="PANTHER" id="PTHR12430:SF1">
    <property type="entry name" value="TOMM20-LIKE PROTEIN 1"/>
    <property type="match status" value="1"/>
</dbReference>
<dbReference type="GO" id="GO:0008320">
    <property type="term" value="F:protein transmembrane transporter activity"/>
    <property type="evidence" value="ECO:0007669"/>
    <property type="project" value="TreeGrafter"/>
</dbReference>
<protein>
    <recommendedName>
        <fullName evidence="11">Mitochondrial import receptor subunit TOM20 homolog</fullName>
    </recommendedName>
</protein>
<dbReference type="InterPro" id="IPR022422">
    <property type="entry name" value="MAS20_rcpt_metazoan"/>
</dbReference>
<dbReference type="OrthoDB" id="2154253at2759"/>
<evidence type="ECO:0000313" key="10">
    <source>
        <dbReference type="Proteomes" id="UP000281553"/>
    </source>
</evidence>
<dbReference type="AlphaFoldDB" id="A0A3P7LHZ1"/>
<organism evidence="9 10">
    <name type="scientific">Dibothriocephalus latus</name>
    <name type="common">Fish tapeworm</name>
    <name type="synonym">Diphyllobothrium latum</name>
    <dbReference type="NCBI Taxonomy" id="60516"/>
    <lineage>
        <taxon>Eukaryota</taxon>
        <taxon>Metazoa</taxon>
        <taxon>Spiralia</taxon>
        <taxon>Lophotrochozoa</taxon>
        <taxon>Platyhelminthes</taxon>
        <taxon>Cestoda</taxon>
        <taxon>Eucestoda</taxon>
        <taxon>Diphyllobothriidea</taxon>
        <taxon>Diphyllobothriidae</taxon>
        <taxon>Dibothriocephalus</taxon>
    </lineage>
</organism>
<dbReference type="Pfam" id="PF02064">
    <property type="entry name" value="MAS20"/>
    <property type="match status" value="1"/>
</dbReference>